<protein>
    <submittedName>
        <fullName evidence="1">Uncharacterized protein</fullName>
    </submittedName>
</protein>
<accession>A0ACC2JFE1</accession>
<dbReference type="Proteomes" id="UP001153332">
    <property type="component" value="Unassembled WGS sequence"/>
</dbReference>
<dbReference type="EMBL" id="JAPUUL010001956">
    <property type="protein sequence ID" value="KAJ8126232.1"/>
    <property type="molecule type" value="Genomic_DNA"/>
</dbReference>
<gene>
    <name evidence="1" type="ORF">O1611_g7405</name>
</gene>
<reference evidence="1" key="1">
    <citation type="submission" date="2022-12" db="EMBL/GenBank/DDBJ databases">
        <title>Genome Sequence of Lasiodiplodia mahajangana.</title>
        <authorList>
            <person name="Buettner E."/>
        </authorList>
    </citation>
    <scope>NUCLEOTIDE SEQUENCE</scope>
    <source>
        <strain evidence="1">VT137</strain>
    </source>
</reference>
<sequence length="161" mass="17604">MTRFKKGGGVALNSKKAIKDNTFSSNPYVRTLKLKCRKAKKAYEDNIADWEQKLPTKAAILASRYLEPGYGLNSQIGGCLAFVGRLDLAQAQPTCEHKHRAASNHQVTNSRVTGTGSEGNTEVKRTDTPEASAAIYEEMMRAINIKSGTSVTRLKDTVPDT</sequence>
<comment type="caution">
    <text evidence="1">The sequence shown here is derived from an EMBL/GenBank/DDBJ whole genome shotgun (WGS) entry which is preliminary data.</text>
</comment>
<name>A0ACC2JFE1_9PEZI</name>
<keyword evidence="2" id="KW-1185">Reference proteome</keyword>
<evidence type="ECO:0000313" key="1">
    <source>
        <dbReference type="EMBL" id="KAJ8126232.1"/>
    </source>
</evidence>
<proteinExistence type="predicted"/>
<evidence type="ECO:0000313" key="2">
    <source>
        <dbReference type="Proteomes" id="UP001153332"/>
    </source>
</evidence>
<organism evidence="1 2">
    <name type="scientific">Lasiodiplodia mahajangana</name>
    <dbReference type="NCBI Taxonomy" id="1108764"/>
    <lineage>
        <taxon>Eukaryota</taxon>
        <taxon>Fungi</taxon>
        <taxon>Dikarya</taxon>
        <taxon>Ascomycota</taxon>
        <taxon>Pezizomycotina</taxon>
        <taxon>Dothideomycetes</taxon>
        <taxon>Dothideomycetes incertae sedis</taxon>
        <taxon>Botryosphaeriales</taxon>
        <taxon>Botryosphaeriaceae</taxon>
        <taxon>Lasiodiplodia</taxon>
    </lineage>
</organism>